<proteinExistence type="predicted"/>
<reference evidence="3 4" key="1">
    <citation type="journal article" date="2014" name="Nat. Commun.">
        <title>Klebsormidium flaccidum genome reveals primary factors for plant terrestrial adaptation.</title>
        <authorList>
            <person name="Hori K."/>
            <person name="Maruyama F."/>
            <person name="Fujisawa T."/>
            <person name="Togashi T."/>
            <person name="Yamamoto N."/>
            <person name="Seo M."/>
            <person name="Sato S."/>
            <person name="Yamada T."/>
            <person name="Mori H."/>
            <person name="Tajima N."/>
            <person name="Moriyama T."/>
            <person name="Ikeuchi M."/>
            <person name="Watanabe M."/>
            <person name="Wada H."/>
            <person name="Kobayashi K."/>
            <person name="Saito M."/>
            <person name="Masuda T."/>
            <person name="Sasaki-Sekimoto Y."/>
            <person name="Mashiguchi K."/>
            <person name="Awai K."/>
            <person name="Shimojima M."/>
            <person name="Masuda S."/>
            <person name="Iwai M."/>
            <person name="Nobusawa T."/>
            <person name="Narise T."/>
            <person name="Kondo S."/>
            <person name="Saito H."/>
            <person name="Sato R."/>
            <person name="Murakawa M."/>
            <person name="Ihara Y."/>
            <person name="Oshima-Yamada Y."/>
            <person name="Ohtaka K."/>
            <person name="Satoh M."/>
            <person name="Sonobe K."/>
            <person name="Ishii M."/>
            <person name="Ohtani R."/>
            <person name="Kanamori-Sato M."/>
            <person name="Honoki R."/>
            <person name="Miyazaki D."/>
            <person name="Mochizuki H."/>
            <person name="Umetsu J."/>
            <person name="Higashi K."/>
            <person name="Shibata D."/>
            <person name="Kamiya Y."/>
            <person name="Sato N."/>
            <person name="Nakamura Y."/>
            <person name="Tabata S."/>
            <person name="Ida S."/>
            <person name="Kurokawa K."/>
            <person name="Ohta H."/>
        </authorList>
    </citation>
    <scope>NUCLEOTIDE SEQUENCE [LARGE SCALE GENOMIC DNA]</scope>
    <source>
        <strain evidence="3 4">NIES-2285</strain>
    </source>
</reference>
<organism evidence="3 4">
    <name type="scientific">Klebsormidium nitens</name>
    <name type="common">Green alga</name>
    <name type="synonym">Ulothrix nitens</name>
    <dbReference type="NCBI Taxonomy" id="105231"/>
    <lineage>
        <taxon>Eukaryota</taxon>
        <taxon>Viridiplantae</taxon>
        <taxon>Streptophyta</taxon>
        <taxon>Klebsormidiophyceae</taxon>
        <taxon>Klebsormidiales</taxon>
        <taxon>Klebsormidiaceae</taxon>
        <taxon>Klebsormidium</taxon>
    </lineage>
</organism>
<dbReference type="AlphaFoldDB" id="A0A1Y1IFM3"/>
<feature type="region of interest" description="Disordered" evidence="1">
    <location>
        <begin position="113"/>
        <end position="140"/>
    </location>
</feature>
<evidence type="ECO:0000256" key="1">
    <source>
        <dbReference type="SAM" id="MobiDB-lite"/>
    </source>
</evidence>
<protein>
    <recommendedName>
        <fullName evidence="2">DnaJ homologue subfamily C member 28 conserved domain-containing protein</fullName>
    </recommendedName>
</protein>
<evidence type="ECO:0000313" key="3">
    <source>
        <dbReference type="EMBL" id="GAQ89665.1"/>
    </source>
</evidence>
<name>A0A1Y1IFM3_KLENI</name>
<feature type="domain" description="DnaJ homologue subfamily C member 28 conserved" evidence="2">
    <location>
        <begin position="176"/>
        <end position="242"/>
    </location>
</feature>
<dbReference type="InterPro" id="IPR052573">
    <property type="entry name" value="DnaJ_C_subfamily_28"/>
</dbReference>
<dbReference type="PANTHER" id="PTHR39158:SF1">
    <property type="entry name" value="DNAJ HOMOLOG SUBFAMILY C MEMBER 28"/>
    <property type="match status" value="1"/>
</dbReference>
<evidence type="ECO:0000313" key="4">
    <source>
        <dbReference type="Proteomes" id="UP000054558"/>
    </source>
</evidence>
<dbReference type="OrthoDB" id="1922282at2759"/>
<dbReference type="EMBL" id="DF237497">
    <property type="protein sequence ID" value="GAQ89665.1"/>
    <property type="molecule type" value="Genomic_DNA"/>
</dbReference>
<dbReference type="PANTHER" id="PTHR39158">
    <property type="entry name" value="OS08G0560600 PROTEIN"/>
    <property type="match status" value="1"/>
</dbReference>
<dbReference type="Pfam" id="PF09350">
    <property type="entry name" value="DJC28_CD"/>
    <property type="match status" value="1"/>
</dbReference>
<dbReference type="OMA" id="ISEWRMS"/>
<dbReference type="InterPro" id="IPR018961">
    <property type="entry name" value="DnaJ_homolog_subfam-C_membr-28"/>
</dbReference>
<sequence length="315" mass="35949">MDRLATRGRLLWDCGQAFLRRRPEGLLRILGRFEGRCFEKVGTGPVLDHSNEQLRGEEAKKASHTGSLITSPPLGFLPIENFLLQTSALLQQTQNTQHCLDPSLFSRALHSNSEPREIGTGQPARDSSQKKSKKGGHQETLERLQKVKWALYERRLPPELRNRDDIIKSEAELVGVVEQRIQQSMREGDFDKLPGHGKPLEAQKNPHIDAAEDLASRVLGNSGFAPEWVTLNKDIRQATSKWRAALKAAWLRKRGTSAKEVETSWEDERPRLEAGLAEINRKILHYNLITPFGRQMMGRKMERELEWLRDELQSL</sequence>
<dbReference type="Proteomes" id="UP000054558">
    <property type="component" value="Unassembled WGS sequence"/>
</dbReference>
<gene>
    <name evidence="3" type="ORF">KFL_005480090</name>
</gene>
<evidence type="ECO:0000259" key="2">
    <source>
        <dbReference type="Pfam" id="PF09350"/>
    </source>
</evidence>
<keyword evidence="4" id="KW-1185">Reference proteome</keyword>
<accession>A0A1Y1IFM3</accession>